<dbReference type="InterPro" id="IPR025213">
    <property type="entry name" value="Sim4_Fta2"/>
</dbReference>
<accession>G3JT98</accession>
<dbReference type="VEuPathDB" id="FungiDB:CCM_08288"/>
<dbReference type="eggNOG" id="ENOG502T2GP">
    <property type="taxonomic scope" value="Eukaryota"/>
</dbReference>
<sequence length="1270" mass="143398">MYPEWPKSAADLTPLPLCPGPTLPPFDFKGWQDIEFLEYLGDGAHAHVFKVRLLGKIYALKLFRFIFDEDWPSPAEERGDLIEDAELLKPFYHYAEPFSAECRAFGRLRESGYEDLAVRCFGYLLLDEKNERAMRDKFKDMDLRFKGNGDSYTTANLRERFPGADGKIPPIRGIVKEFGLGVEDLTDSDMRRLLRDIIKFQQLGILQIDVNETQLIGGKFCDFSIAVTIPHFITSPELNPRLTPDMVALLEYETFQCSINDFYAFDRMVTNRNYLYEGQKKPISVLALPPHGVACQTRYGLRGRDSQAPVFTLVDPRRLKALFEPAKTPNTVTQSLSKKCRGHGKATVKRKIRLMAKPPRWYYFCSKREAENLSDIEAYSRFYKFGEDNIIEWEYFTLENLNTEYGPLLDNPNFRHDPPPTDHSGIVNPFAWNDDVLRPTFQFAKALQFAKPSFEHYRGVEPRHVYRAHNGAFISHPPGTDKVQASHEISLDRSPIQPLVVGIYHAGWSGRELLRGRKVSRYPVSDLARHCRDAGTRFGYIQCTTELVACCFSNIDLEDRAALIAPVPMSLHGETQLTTHLALWWLCMTAALDAVVANENDEDRIRDTETQWHTFGAGRVEGQDELDSPDSRTPPPPYSAPEPGNAAAFEASVGLPNFVWDTYPDSPDAVIFQPESTTPALNSNATAANPASDTFWGPGDADVAGFDALLASPNGTRLSGYLNNPTPEPESNTPVPNSNATAPNPDSGTVAPDSNMNQNHNTTAPNSNTFGYCATTNAYDIDWSAHCPGLSVRISGTMPNAWNLAGLGVPMANNNAAPPNFPMGDYNDASPDWNMANNNAAPHNFPMSGYNDAYPDCNMANYDWNMDNFDWNMGNYDAERFDLNKGNYDWNMGNYDAERFDLNKGNYDWNMGNYDAESSAYDVNVISYGHILESEFPQEIPDPQRFFYGVAIRREKDIKKVIHWDYTLLERALNPLKKPQDINTSYNLLHQCTNNDPGDHNLRTTHHVIRYNRHVVMAGFGRSSVKFDDENGFALARHRSPIRQLANSCMSFRLRYGYILTDKAMVVCRFRKVGLSKNKDEKLDPDQLMADIKRIPWSNKGEDELTTDLALWWLLMLALSDGQQRDIVESSKTTEVDTWEVVEEIEGGKVVQKHRHCYSHVTKDTTPPKGTKRRLLPAQQPDSRGESTQRHDFDAFAGDMGITGIAEAFSVAEVAEDSSMTDVVEDSDYNSNAVEDSFFEDAWHNYSTDSDDDVMDDNFAAHQHQLGDQI</sequence>
<proteinExistence type="predicted"/>
<feature type="region of interest" description="Disordered" evidence="1">
    <location>
        <begin position="613"/>
        <end position="645"/>
    </location>
</feature>
<keyword evidence="3" id="KW-1185">Reference proteome</keyword>
<feature type="compositionally biased region" description="Polar residues" evidence="1">
    <location>
        <begin position="740"/>
        <end position="768"/>
    </location>
</feature>
<dbReference type="KEGG" id="cmt:CCM_08288"/>
<evidence type="ECO:0000313" key="3">
    <source>
        <dbReference type="Proteomes" id="UP000001610"/>
    </source>
</evidence>
<dbReference type="EMBL" id="JH126405">
    <property type="protein sequence ID" value="EGX88245.1"/>
    <property type="molecule type" value="Genomic_DNA"/>
</dbReference>
<reference evidence="2 3" key="1">
    <citation type="journal article" date="2011" name="Genome Biol.">
        <title>Genome sequence of the insect pathogenic fungus Cordyceps militaris, a valued traditional Chinese medicine.</title>
        <authorList>
            <person name="Zheng P."/>
            <person name="Xia Y."/>
            <person name="Xiao G."/>
            <person name="Xiong C."/>
            <person name="Hu X."/>
            <person name="Zhang S."/>
            <person name="Zheng H."/>
            <person name="Huang Y."/>
            <person name="Zhou Y."/>
            <person name="Wang S."/>
            <person name="Zhao G.P."/>
            <person name="Liu X."/>
            <person name="St Leger R.J."/>
            <person name="Wang C."/>
        </authorList>
    </citation>
    <scope>NUCLEOTIDE SEQUENCE [LARGE SCALE GENOMIC DNA]</scope>
    <source>
        <strain evidence="2 3">CM01</strain>
    </source>
</reference>
<dbReference type="InParanoid" id="G3JT98"/>
<evidence type="ECO:0000256" key="1">
    <source>
        <dbReference type="SAM" id="MobiDB-lite"/>
    </source>
</evidence>
<dbReference type="AlphaFoldDB" id="G3JT98"/>
<evidence type="ECO:0000313" key="2">
    <source>
        <dbReference type="EMBL" id="EGX88245.1"/>
    </source>
</evidence>
<gene>
    <name evidence="2" type="ORF">CCM_08288</name>
</gene>
<dbReference type="RefSeq" id="XP_006673490.1">
    <property type="nucleotide sequence ID" value="XM_006673427.1"/>
</dbReference>
<feature type="region of interest" description="Disordered" evidence="1">
    <location>
        <begin position="717"/>
        <end position="768"/>
    </location>
</feature>
<dbReference type="Pfam" id="PF13095">
    <property type="entry name" value="FTA2"/>
    <property type="match status" value="1"/>
</dbReference>
<feature type="region of interest" description="Disordered" evidence="1">
    <location>
        <begin position="1159"/>
        <end position="1189"/>
    </location>
</feature>
<dbReference type="OrthoDB" id="3432781at2759"/>
<dbReference type="Proteomes" id="UP000001610">
    <property type="component" value="Unassembled WGS sequence"/>
</dbReference>
<protein>
    <submittedName>
        <fullName evidence="2">Uncharacterized protein</fullName>
    </submittedName>
</protein>
<dbReference type="GeneID" id="18170296"/>
<dbReference type="HOGENOM" id="CLU_264006_0_0_1"/>
<feature type="compositionally biased region" description="Low complexity" evidence="1">
    <location>
        <begin position="723"/>
        <end position="739"/>
    </location>
</feature>
<name>G3JT98_CORMM</name>
<organism evidence="2 3">
    <name type="scientific">Cordyceps militaris (strain CM01)</name>
    <name type="common">Caterpillar fungus</name>
    <dbReference type="NCBI Taxonomy" id="983644"/>
    <lineage>
        <taxon>Eukaryota</taxon>
        <taxon>Fungi</taxon>
        <taxon>Dikarya</taxon>
        <taxon>Ascomycota</taxon>
        <taxon>Pezizomycotina</taxon>
        <taxon>Sordariomycetes</taxon>
        <taxon>Hypocreomycetidae</taxon>
        <taxon>Hypocreales</taxon>
        <taxon>Cordycipitaceae</taxon>
        <taxon>Cordyceps</taxon>
    </lineage>
</organism>